<evidence type="ECO:0000313" key="1">
    <source>
        <dbReference type="EMBL" id="MBI4726776.1"/>
    </source>
</evidence>
<gene>
    <name evidence="1" type="ORF">HY768_06080</name>
</gene>
<dbReference type="EMBL" id="JACQXR010000079">
    <property type="protein sequence ID" value="MBI4726776.1"/>
    <property type="molecule type" value="Genomic_DNA"/>
</dbReference>
<accession>A0A933I940</accession>
<name>A0A933I940_UNCT6</name>
<evidence type="ECO:0000313" key="2">
    <source>
        <dbReference type="Proteomes" id="UP000736328"/>
    </source>
</evidence>
<dbReference type="Proteomes" id="UP000736328">
    <property type="component" value="Unassembled WGS sequence"/>
</dbReference>
<organism evidence="1 2">
    <name type="scientific">candidate division TA06 bacterium</name>
    <dbReference type="NCBI Taxonomy" id="2250710"/>
    <lineage>
        <taxon>Bacteria</taxon>
        <taxon>Bacteria division TA06</taxon>
    </lineage>
</organism>
<protein>
    <submittedName>
        <fullName evidence="1">Uncharacterized protein</fullName>
    </submittedName>
</protein>
<reference evidence="1" key="1">
    <citation type="submission" date="2020-07" db="EMBL/GenBank/DDBJ databases">
        <title>Huge and variable diversity of episymbiotic CPR bacteria and DPANN archaea in groundwater ecosystems.</title>
        <authorList>
            <person name="He C.Y."/>
            <person name="Keren R."/>
            <person name="Whittaker M."/>
            <person name="Farag I.F."/>
            <person name="Doudna J."/>
            <person name="Cate J.H.D."/>
            <person name="Banfield J.F."/>
        </authorList>
    </citation>
    <scope>NUCLEOTIDE SEQUENCE</scope>
    <source>
        <strain evidence="1">NC_groundwater_1520_Pr4_B-0.1um_53_5</strain>
    </source>
</reference>
<proteinExistence type="predicted"/>
<dbReference type="AlphaFoldDB" id="A0A933I940"/>
<sequence length="409" mass="45752">MSKKKFKSRNLSQQHLAQAQHRNRYWEKIHFICQACGAPQAFSLLPRRELERLYDLRFLPFRIEAAPGESIPERVVKDCRILVFEQVKRQAMPIVPGGPEITLDDYFNVALSLRHYLKIIAVGEFPGAGEFKQALAIYAGDDGLLNEAFARLSNVLWVPSVFCSDLNVRLYWLTLSFNRLDGDSCLQRNLEVHAHAPERVRAVFDGIPRPASRACWAFCGSGIVKAVLQPSQLGVRGSFADLPHEVFVQSHALQRLEERIDGVPTGLLHYSLFQSLQQPKAINDGQGNILVEYRIFNAKAGYLIADIKDGRVVIRTFLFVTNNGTPEGKRLEEVCGLGRLDKQYLALDKLSTFMAADVAGNAGLQELFRQAGCECLWDLKEKVGPLCTVSGQAPAALLEQYLGLKAKQL</sequence>
<comment type="caution">
    <text evidence="1">The sequence shown here is derived from an EMBL/GenBank/DDBJ whole genome shotgun (WGS) entry which is preliminary data.</text>
</comment>